<sequence>MAATPTIEPRGLGLAQLITSITFGILTTVVVFLRTFIRLKNGVFGADDLLMAIGYVLFAILVGVSAQSTYYGVGQRDAVLPEGIYPHVVPWHRVVAWITLAMAVICAMIIFISFFVLCRPLSATWNGNGKCSPPSALGSLACFISASSMLTDIVCAALPALMLYKAQMKLATKVSISLVLGLGALASVATIIRMPFVMFYFHPNPDYLYRHCHVSLWSIVEGGIGVIAGSLPALRKFVKRWVTFDSSARQYSPPKQYGGSHGLGITSHIGTASRVKGYNISRDVENDGKDHWEGLDDGSSRRGIIVTVDVEMHTLENNSESIGSRVSDETYTRPAYPILGFRSYSSLRSLTKAPLNIEFGATNNSHPNIGNMASADSADGAGKSTLAKAIVTKFPHFKRLSNDQIIYESHGLYRIDYPEEQYETYQEEASQKLIAELKRILQEKSNDVVLDISFYDKEYRDEYKDIVERNGGRWVLVYLDAGRDLLWNRIQRRRAERDPLDAKNPKRNGDSAFDINDETFAMYLDGFEPPRGEGEIVIKVE</sequence>
<keyword evidence="9" id="KW-1185">Reference proteome</keyword>
<dbReference type="PANTHER" id="PTHR33048:SF15">
    <property type="entry name" value="INTEGRAL MEMBRANE PROTEIN"/>
    <property type="match status" value="1"/>
</dbReference>
<accession>A0A8H5YPL9</accession>
<feature type="transmembrane region" description="Helical" evidence="6">
    <location>
        <begin position="214"/>
        <end position="234"/>
    </location>
</feature>
<keyword evidence="2 6" id="KW-0812">Transmembrane</keyword>
<dbReference type="AlphaFoldDB" id="A0A8H5YPL9"/>
<gene>
    <name evidence="8" type="ORF">FGLOB1_2618</name>
</gene>
<dbReference type="InterPro" id="IPR049326">
    <property type="entry name" value="Rhodopsin_dom_fungi"/>
</dbReference>
<dbReference type="PANTHER" id="PTHR33048">
    <property type="entry name" value="PTH11-LIKE INTEGRAL MEMBRANE PROTEIN (AFU_ORTHOLOGUE AFUA_5G11245)"/>
    <property type="match status" value="1"/>
</dbReference>
<dbReference type="InterPro" id="IPR052337">
    <property type="entry name" value="SAT4-like"/>
</dbReference>
<dbReference type="Gene3D" id="3.40.50.300">
    <property type="entry name" value="P-loop containing nucleotide triphosphate hydrolases"/>
    <property type="match status" value="1"/>
</dbReference>
<keyword evidence="4 6" id="KW-0472">Membrane</keyword>
<comment type="similarity">
    <text evidence="5">Belongs to the SAT4 family.</text>
</comment>
<comment type="caution">
    <text evidence="8">The sequence shown here is derived from an EMBL/GenBank/DDBJ whole genome shotgun (WGS) entry which is preliminary data.</text>
</comment>
<dbReference type="GO" id="GO:0016020">
    <property type="term" value="C:membrane"/>
    <property type="evidence" value="ECO:0007669"/>
    <property type="project" value="UniProtKB-SubCell"/>
</dbReference>
<evidence type="ECO:0000256" key="4">
    <source>
        <dbReference type="ARBA" id="ARBA00023136"/>
    </source>
</evidence>
<proteinExistence type="inferred from homology"/>
<dbReference type="EMBL" id="JAAQPF010000097">
    <property type="protein sequence ID" value="KAF5716229.1"/>
    <property type="molecule type" value="Genomic_DNA"/>
</dbReference>
<protein>
    <submittedName>
        <fullName evidence="8">Integral membrane protein PTH11</fullName>
    </submittedName>
</protein>
<evidence type="ECO:0000256" key="5">
    <source>
        <dbReference type="ARBA" id="ARBA00038359"/>
    </source>
</evidence>
<reference evidence="8 9" key="1">
    <citation type="submission" date="2020-05" db="EMBL/GenBank/DDBJ databases">
        <title>Identification and distribution of gene clusters putatively required for synthesis of sphingolipid metabolism inhibitors in phylogenetically diverse species of the filamentous fungus Fusarium.</title>
        <authorList>
            <person name="Kim H.-S."/>
            <person name="Busman M."/>
            <person name="Brown D.W."/>
            <person name="Divon H."/>
            <person name="Uhlig S."/>
            <person name="Proctor R.H."/>
        </authorList>
    </citation>
    <scope>NUCLEOTIDE SEQUENCE [LARGE SCALE GENOMIC DNA]</scope>
    <source>
        <strain evidence="8 9">NRRL 26131</strain>
    </source>
</reference>
<feature type="transmembrane region" description="Helical" evidence="6">
    <location>
        <begin position="176"/>
        <end position="202"/>
    </location>
</feature>
<evidence type="ECO:0000313" key="9">
    <source>
        <dbReference type="Proteomes" id="UP000532311"/>
    </source>
</evidence>
<evidence type="ECO:0000313" key="8">
    <source>
        <dbReference type="EMBL" id="KAF5716229.1"/>
    </source>
</evidence>
<feature type="transmembrane region" description="Helical" evidence="6">
    <location>
        <begin position="12"/>
        <end position="37"/>
    </location>
</feature>
<evidence type="ECO:0000256" key="2">
    <source>
        <dbReference type="ARBA" id="ARBA00022692"/>
    </source>
</evidence>
<dbReference type="InterPro" id="IPR027417">
    <property type="entry name" value="P-loop_NTPase"/>
</dbReference>
<evidence type="ECO:0000256" key="6">
    <source>
        <dbReference type="SAM" id="Phobius"/>
    </source>
</evidence>
<feature type="domain" description="Rhodopsin" evidence="7">
    <location>
        <begin position="90"/>
        <end position="240"/>
    </location>
</feature>
<evidence type="ECO:0000256" key="1">
    <source>
        <dbReference type="ARBA" id="ARBA00004141"/>
    </source>
</evidence>
<feature type="transmembrane region" description="Helical" evidence="6">
    <location>
        <begin position="94"/>
        <end position="117"/>
    </location>
</feature>
<evidence type="ECO:0000259" key="7">
    <source>
        <dbReference type="Pfam" id="PF20684"/>
    </source>
</evidence>
<evidence type="ECO:0000256" key="3">
    <source>
        <dbReference type="ARBA" id="ARBA00022989"/>
    </source>
</evidence>
<organism evidence="8 9">
    <name type="scientific">Fusarium globosum</name>
    <dbReference type="NCBI Taxonomy" id="78864"/>
    <lineage>
        <taxon>Eukaryota</taxon>
        <taxon>Fungi</taxon>
        <taxon>Dikarya</taxon>
        <taxon>Ascomycota</taxon>
        <taxon>Pezizomycotina</taxon>
        <taxon>Sordariomycetes</taxon>
        <taxon>Hypocreomycetidae</taxon>
        <taxon>Hypocreales</taxon>
        <taxon>Nectriaceae</taxon>
        <taxon>Fusarium</taxon>
        <taxon>Fusarium fujikuroi species complex</taxon>
    </lineage>
</organism>
<dbReference type="SUPFAM" id="SSF52540">
    <property type="entry name" value="P-loop containing nucleoside triphosphate hydrolases"/>
    <property type="match status" value="1"/>
</dbReference>
<dbReference type="Pfam" id="PF20684">
    <property type="entry name" value="Fung_rhodopsin"/>
    <property type="match status" value="1"/>
</dbReference>
<keyword evidence="3 6" id="KW-1133">Transmembrane helix</keyword>
<dbReference type="Proteomes" id="UP000532311">
    <property type="component" value="Unassembled WGS sequence"/>
</dbReference>
<name>A0A8H5YPL9_9HYPO</name>
<feature type="transmembrane region" description="Helical" evidence="6">
    <location>
        <begin position="49"/>
        <end position="73"/>
    </location>
</feature>
<comment type="subcellular location">
    <subcellularLocation>
        <location evidence="1">Membrane</location>
        <topology evidence="1">Multi-pass membrane protein</topology>
    </subcellularLocation>
</comment>
<dbReference type="Pfam" id="PF13671">
    <property type="entry name" value="AAA_33"/>
    <property type="match status" value="1"/>
</dbReference>